<sequence length="248" mass="28125">MDRFFIRQEISQSTFIENQEDVKHISKVLRLRVNDKIEVVDSNEKEYLCEIIAISKDSVEYKVIEEVAIKRELGVQIKVYQGVPKGQKLDLIAQKLTEIGVYSITPVEFKRCVSSIKEEKEDKKIARLQRIIYEAAKQSKRNHIPKIESPMTFKELVKELKSNTINIVFYECEEENNLKSYFASLALSDIESIGVIVGPEGGITPEEIELLESNGCKVLTLGARILRTETAAVVASAIIAYEAENIQT</sequence>
<keyword evidence="16" id="KW-1185">Reference proteome</keyword>
<evidence type="ECO:0000256" key="12">
    <source>
        <dbReference type="PIRNR" id="PIRNR015601"/>
    </source>
</evidence>
<dbReference type="RefSeq" id="WP_079588492.1">
    <property type="nucleotide sequence ID" value="NZ_FUYN01000001.1"/>
</dbReference>
<dbReference type="Proteomes" id="UP000243406">
    <property type="component" value="Unassembled WGS sequence"/>
</dbReference>
<comment type="catalytic activity">
    <reaction evidence="11 12">
        <text>uridine(1498) in 16S rRNA + S-adenosyl-L-methionine = N(3)-methyluridine(1498) in 16S rRNA + S-adenosyl-L-homocysteine + H(+)</text>
        <dbReference type="Rhea" id="RHEA:42920"/>
        <dbReference type="Rhea" id="RHEA-COMP:10283"/>
        <dbReference type="Rhea" id="RHEA-COMP:10284"/>
        <dbReference type="ChEBI" id="CHEBI:15378"/>
        <dbReference type="ChEBI" id="CHEBI:57856"/>
        <dbReference type="ChEBI" id="CHEBI:59789"/>
        <dbReference type="ChEBI" id="CHEBI:65315"/>
        <dbReference type="ChEBI" id="CHEBI:74502"/>
        <dbReference type="EC" id="2.1.1.193"/>
    </reaction>
</comment>
<dbReference type="EMBL" id="FUYN01000001">
    <property type="protein sequence ID" value="SKB27449.1"/>
    <property type="molecule type" value="Genomic_DNA"/>
</dbReference>
<dbReference type="NCBIfam" id="TIGR00046">
    <property type="entry name" value="RsmE family RNA methyltransferase"/>
    <property type="match status" value="1"/>
</dbReference>
<dbReference type="PIRSF" id="PIRSF015601">
    <property type="entry name" value="MTase_slr0722"/>
    <property type="match status" value="1"/>
</dbReference>
<comment type="function">
    <text evidence="10 12">Specifically methylates the N3 position of the uracil ring of uridine 1498 (m3U1498) in 16S rRNA. Acts on the fully assembled 30S ribosomal subunit.</text>
</comment>
<dbReference type="AlphaFoldDB" id="A0A1T4ZY77"/>
<dbReference type="SUPFAM" id="SSF75217">
    <property type="entry name" value="alpha/beta knot"/>
    <property type="match status" value="1"/>
</dbReference>
<dbReference type="Pfam" id="PF04452">
    <property type="entry name" value="Methyltrans_RNA"/>
    <property type="match status" value="1"/>
</dbReference>
<evidence type="ECO:0000256" key="5">
    <source>
        <dbReference type="ARBA" id="ARBA00022490"/>
    </source>
</evidence>
<dbReference type="Pfam" id="PF20260">
    <property type="entry name" value="PUA_4"/>
    <property type="match status" value="1"/>
</dbReference>
<dbReference type="Gene3D" id="3.40.1280.10">
    <property type="match status" value="1"/>
</dbReference>
<keyword evidence="9 12" id="KW-0949">S-adenosyl-L-methionine</keyword>
<evidence type="ECO:0000259" key="13">
    <source>
        <dbReference type="Pfam" id="PF04452"/>
    </source>
</evidence>
<dbReference type="InterPro" id="IPR029026">
    <property type="entry name" value="tRNA_m1G_MTases_N"/>
</dbReference>
<evidence type="ECO:0000256" key="11">
    <source>
        <dbReference type="ARBA" id="ARBA00047944"/>
    </source>
</evidence>
<feature type="domain" description="Ribosomal RNA small subunit methyltransferase E methyltransferase" evidence="13">
    <location>
        <begin position="72"/>
        <end position="239"/>
    </location>
</feature>
<evidence type="ECO:0000256" key="4">
    <source>
        <dbReference type="ARBA" id="ARBA00013673"/>
    </source>
</evidence>
<dbReference type="InterPro" id="IPR029028">
    <property type="entry name" value="Alpha/beta_knot_MTases"/>
</dbReference>
<dbReference type="InterPro" id="IPR006700">
    <property type="entry name" value="RsmE"/>
</dbReference>
<comment type="subcellular location">
    <subcellularLocation>
        <location evidence="1 12">Cytoplasm</location>
    </subcellularLocation>
</comment>
<keyword evidence="8 12" id="KW-0808">Transferase</keyword>
<dbReference type="NCBIfam" id="NF008692">
    <property type="entry name" value="PRK11713.1-5"/>
    <property type="match status" value="1"/>
</dbReference>
<evidence type="ECO:0000256" key="2">
    <source>
        <dbReference type="ARBA" id="ARBA00005528"/>
    </source>
</evidence>
<dbReference type="PANTHER" id="PTHR30027">
    <property type="entry name" value="RIBOSOMAL RNA SMALL SUBUNIT METHYLTRANSFERASE E"/>
    <property type="match status" value="1"/>
</dbReference>
<evidence type="ECO:0000259" key="14">
    <source>
        <dbReference type="Pfam" id="PF20260"/>
    </source>
</evidence>
<organism evidence="15 16">
    <name type="scientific">Acetoanaerobium noterae</name>
    <dbReference type="NCBI Taxonomy" id="745369"/>
    <lineage>
        <taxon>Bacteria</taxon>
        <taxon>Bacillati</taxon>
        <taxon>Bacillota</taxon>
        <taxon>Clostridia</taxon>
        <taxon>Peptostreptococcales</taxon>
        <taxon>Filifactoraceae</taxon>
        <taxon>Acetoanaerobium</taxon>
    </lineage>
</organism>
<evidence type="ECO:0000256" key="9">
    <source>
        <dbReference type="ARBA" id="ARBA00022691"/>
    </source>
</evidence>
<dbReference type="InterPro" id="IPR046887">
    <property type="entry name" value="RsmE_PUA-like"/>
</dbReference>
<protein>
    <recommendedName>
        <fullName evidence="4 12">Ribosomal RNA small subunit methyltransferase E</fullName>
        <ecNumber evidence="3 12">2.1.1.193</ecNumber>
    </recommendedName>
</protein>
<dbReference type="InterPro" id="IPR046886">
    <property type="entry name" value="RsmE_MTase_dom"/>
</dbReference>
<keyword evidence="6 12" id="KW-0698">rRNA processing</keyword>
<evidence type="ECO:0000313" key="16">
    <source>
        <dbReference type="Proteomes" id="UP000243406"/>
    </source>
</evidence>
<dbReference type="InterPro" id="IPR015947">
    <property type="entry name" value="PUA-like_sf"/>
</dbReference>
<dbReference type="GO" id="GO:0070475">
    <property type="term" value="P:rRNA base methylation"/>
    <property type="evidence" value="ECO:0007669"/>
    <property type="project" value="TreeGrafter"/>
</dbReference>
<reference evidence="16" key="1">
    <citation type="submission" date="2017-02" db="EMBL/GenBank/DDBJ databases">
        <authorList>
            <person name="Varghese N."/>
            <person name="Submissions S."/>
        </authorList>
    </citation>
    <scope>NUCLEOTIDE SEQUENCE [LARGE SCALE GENOMIC DNA]</scope>
    <source>
        <strain evidence="16">ATCC 35199</strain>
    </source>
</reference>
<dbReference type="PANTHER" id="PTHR30027:SF3">
    <property type="entry name" value="16S RRNA (URACIL(1498)-N(3))-METHYLTRANSFERASE"/>
    <property type="match status" value="1"/>
</dbReference>
<evidence type="ECO:0000256" key="6">
    <source>
        <dbReference type="ARBA" id="ARBA00022552"/>
    </source>
</evidence>
<dbReference type="SUPFAM" id="SSF88697">
    <property type="entry name" value="PUA domain-like"/>
    <property type="match status" value="1"/>
</dbReference>
<gene>
    <name evidence="15" type="ORF">SAMN02745120_0515</name>
</gene>
<accession>A0A1T4ZY77</accession>
<name>A0A1T4ZY77_9FIRM</name>
<keyword evidence="5 12" id="KW-0963">Cytoplasm</keyword>
<dbReference type="EC" id="2.1.1.193" evidence="3 12"/>
<evidence type="ECO:0000256" key="1">
    <source>
        <dbReference type="ARBA" id="ARBA00004496"/>
    </source>
</evidence>
<evidence type="ECO:0000256" key="8">
    <source>
        <dbReference type="ARBA" id="ARBA00022679"/>
    </source>
</evidence>
<keyword evidence="7 12" id="KW-0489">Methyltransferase</keyword>
<comment type="similarity">
    <text evidence="2 12">Belongs to the RNA methyltransferase RsmE family.</text>
</comment>
<dbReference type="OrthoDB" id="9815641at2"/>
<dbReference type="GO" id="GO:0070042">
    <property type="term" value="F:rRNA (uridine-N3-)-methyltransferase activity"/>
    <property type="evidence" value="ECO:0007669"/>
    <property type="project" value="TreeGrafter"/>
</dbReference>
<evidence type="ECO:0000313" key="15">
    <source>
        <dbReference type="EMBL" id="SKB27449.1"/>
    </source>
</evidence>
<feature type="domain" description="Ribosomal RNA small subunit methyltransferase E PUA-like" evidence="14">
    <location>
        <begin position="19"/>
        <end position="62"/>
    </location>
</feature>
<evidence type="ECO:0000256" key="7">
    <source>
        <dbReference type="ARBA" id="ARBA00022603"/>
    </source>
</evidence>
<evidence type="ECO:0000256" key="10">
    <source>
        <dbReference type="ARBA" id="ARBA00025699"/>
    </source>
</evidence>
<evidence type="ECO:0000256" key="3">
    <source>
        <dbReference type="ARBA" id="ARBA00012328"/>
    </source>
</evidence>
<dbReference type="GO" id="GO:0005737">
    <property type="term" value="C:cytoplasm"/>
    <property type="evidence" value="ECO:0007669"/>
    <property type="project" value="UniProtKB-SubCell"/>
</dbReference>
<proteinExistence type="inferred from homology"/>
<dbReference type="CDD" id="cd18084">
    <property type="entry name" value="RsmE-like"/>
    <property type="match status" value="1"/>
</dbReference>